<dbReference type="Gene3D" id="3.40.630.30">
    <property type="match status" value="1"/>
</dbReference>
<keyword evidence="2" id="KW-0808">Transferase</keyword>
<dbReference type="Pfam" id="PF13302">
    <property type="entry name" value="Acetyltransf_3"/>
    <property type="match status" value="1"/>
</dbReference>
<dbReference type="InterPro" id="IPR000182">
    <property type="entry name" value="GNAT_dom"/>
</dbReference>
<dbReference type="SUPFAM" id="SSF55729">
    <property type="entry name" value="Acyl-CoA N-acyltransferases (Nat)"/>
    <property type="match status" value="1"/>
</dbReference>
<dbReference type="AlphaFoldDB" id="A0A517DZE7"/>
<dbReference type="InterPro" id="IPR051531">
    <property type="entry name" value="N-acetyltransferase"/>
</dbReference>
<proteinExistence type="predicted"/>
<evidence type="ECO:0000313" key="3">
    <source>
        <dbReference type="Proteomes" id="UP000320776"/>
    </source>
</evidence>
<dbReference type="KEGG" id="sted:SPTER_41640"/>
<dbReference type="PROSITE" id="PS51186">
    <property type="entry name" value="GNAT"/>
    <property type="match status" value="1"/>
</dbReference>
<dbReference type="PANTHER" id="PTHR43792">
    <property type="entry name" value="GNAT FAMILY, PUTATIVE (AFU_ORTHOLOGUE AFUA_3G00765)-RELATED-RELATED"/>
    <property type="match status" value="1"/>
</dbReference>
<dbReference type="Proteomes" id="UP000320776">
    <property type="component" value="Chromosome"/>
</dbReference>
<dbReference type="EMBL" id="CP036259">
    <property type="protein sequence ID" value="QDR82734.1"/>
    <property type="molecule type" value="Genomic_DNA"/>
</dbReference>
<protein>
    <submittedName>
        <fullName evidence="2">Acetyltransferase (GNAT) domain protein</fullName>
    </submittedName>
</protein>
<evidence type="ECO:0000259" key="1">
    <source>
        <dbReference type="PROSITE" id="PS51186"/>
    </source>
</evidence>
<dbReference type="PANTHER" id="PTHR43792:SF1">
    <property type="entry name" value="N-ACETYLTRANSFERASE DOMAIN-CONTAINING PROTEIN"/>
    <property type="match status" value="1"/>
</dbReference>
<feature type="domain" description="N-acetyltransferase" evidence="1">
    <location>
        <begin position="10"/>
        <end position="172"/>
    </location>
</feature>
<evidence type="ECO:0000313" key="2">
    <source>
        <dbReference type="EMBL" id="QDR82734.1"/>
    </source>
</evidence>
<dbReference type="OrthoDB" id="9798081at2"/>
<reference evidence="2 3" key="1">
    <citation type="submission" date="2019-02" db="EMBL/GenBank/DDBJ databases">
        <title>Closed genome of Sporomusa termitida DSM 4440.</title>
        <authorList>
            <person name="Poehlein A."/>
            <person name="Daniel R."/>
        </authorList>
    </citation>
    <scope>NUCLEOTIDE SEQUENCE [LARGE SCALE GENOMIC DNA]</scope>
    <source>
        <strain evidence="2 3">DSM 4440</strain>
    </source>
</reference>
<dbReference type="GO" id="GO:0016747">
    <property type="term" value="F:acyltransferase activity, transferring groups other than amino-acyl groups"/>
    <property type="evidence" value="ECO:0007669"/>
    <property type="project" value="InterPro"/>
</dbReference>
<gene>
    <name evidence="2" type="ORF">SPTER_41640</name>
</gene>
<name>A0A517DZE7_9FIRM</name>
<dbReference type="InterPro" id="IPR016181">
    <property type="entry name" value="Acyl_CoA_acyltransferase"/>
</dbReference>
<keyword evidence="3" id="KW-1185">Reference proteome</keyword>
<sequence length="178" mass="20835">MDRMIESERLIFRKIVRDDFAELCAILQDREVMYAWEHAFSDAEVREWIEENLDRYDNEGFSYFAAITKNTQELVGVIGPLQEMVEGVPYIGVAYILNRRFWGKGYALEGAKAAVQYAFAALQTEKVIAQIRPANLRSRQVAEKLGMEVAGEFTKQYHRKAMCHLLYVIERRKWRKMT</sequence>
<organism evidence="2 3">
    <name type="scientific">Sporomusa termitida</name>
    <dbReference type="NCBI Taxonomy" id="2377"/>
    <lineage>
        <taxon>Bacteria</taxon>
        <taxon>Bacillati</taxon>
        <taxon>Bacillota</taxon>
        <taxon>Negativicutes</taxon>
        <taxon>Selenomonadales</taxon>
        <taxon>Sporomusaceae</taxon>
        <taxon>Sporomusa</taxon>
    </lineage>
</organism>
<accession>A0A517DZE7</accession>